<protein>
    <submittedName>
        <fullName evidence="3">Uma2 family endonuclease</fullName>
    </submittedName>
</protein>
<dbReference type="GO" id="GO:0004519">
    <property type="term" value="F:endonuclease activity"/>
    <property type="evidence" value="ECO:0007669"/>
    <property type="project" value="UniProtKB-KW"/>
</dbReference>
<reference evidence="3 4" key="1">
    <citation type="submission" date="2020-07" db="EMBL/GenBank/DDBJ databases">
        <title>Streptomyces isolated from Indian soil.</title>
        <authorList>
            <person name="Mandal S."/>
            <person name="Maiti P.K."/>
        </authorList>
    </citation>
    <scope>NUCLEOTIDE SEQUENCE [LARGE SCALE GENOMIC DNA]</scope>
    <source>
        <strain evidence="3 4">PSKA28</strain>
    </source>
</reference>
<name>A0A7W0DLL5_9ACTN</name>
<feature type="region of interest" description="Disordered" evidence="1">
    <location>
        <begin position="189"/>
        <end position="211"/>
    </location>
</feature>
<proteinExistence type="predicted"/>
<dbReference type="PANTHER" id="PTHR35400:SF3">
    <property type="entry name" value="SLL1072 PROTEIN"/>
    <property type="match status" value="1"/>
</dbReference>
<dbReference type="SUPFAM" id="SSF52980">
    <property type="entry name" value="Restriction endonuclease-like"/>
    <property type="match status" value="1"/>
</dbReference>
<keyword evidence="3" id="KW-0378">Hydrolase</keyword>
<dbReference type="InterPro" id="IPR008538">
    <property type="entry name" value="Uma2"/>
</dbReference>
<evidence type="ECO:0000313" key="3">
    <source>
        <dbReference type="EMBL" id="MBA2947332.1"/>
    </source>
</evidence>
<feature type="domain" description="Putative restriction endonuclease" evidence="2">
    <location>
        <begin position="23"/>
        <end position="185"/>
    </location>
</feature>
<comment type="caution">
    <text evidence="3">The sequence shown here is derived from an EMBL/GenBank/DDBJ whole genome shotgun (WGS) entry which is preliminary data.</text>
</comment>
<evidence type="ECO:0000259" key="2">
    <source>
        <dbReference type="Pfam" id="PF05685"/>
    </source>
</evidence>
<keyword evidence="3" id="KW-0540">Nuclease</keyword>
<evidence type="ECO:0000256" key="1">
    <source>
        <dbReference type="SAM" id="MobiDB-lite"/>
    </source>
</evidence>
<dbReference type="AlphaFoldDB" id="A0A7W0DLL5"/>
<sequence length="211" mass="23222">MTVPRGSGMYPRPRPGNLREVAEKLEEATGLRVQIVGGKLVMSPTPRGKHAGVVVRLRRQLGEALPEGLAAYEMSSIALPEDPDDYVTPDLIVLPTEWEDDDDWLADPVDVALAAEVISGSEKSREIRDKADWYAVARVAVLLVIDPRKGTWALHTRPDNGSYQDVLPGKFGEPVPLPPPLGFEVETARFPLYGAPPRTPRRKGRTEDQAE</sequence>
<accession>A0A7W0DLL5</accession>
<dbReference type="PANTHER" id="PTHR35400">
    <property type="entry name" value="SLR1083 PROTEIN"/>
    <property type="match status" value="1"/>
</dbReference>
<dbReference type="Gene3D" id="3.90.1570.10">
    <property type="entry name" value="tt1808, chain A"/>
    <property type="match status" value="1"/>
</dbReference>
<dbReference type="EMBL" id="JACEHE010000008">
    <property type="protein sequence ID" value="MBA2947332.1"/>
    <property type="molecule type" value="Genomic_DNA"/>
</dbReference>
<dbReference type="RefSeq" id="WP_181658283.1">
    <property type="nucleotide sequence ID" value="NZ_JACEHE010000008.1"/>
</dbReference>
<dbReference type="Pfam" id="PF05685">
    <property type="entry name" value="Uma2"/>
    <property type="match status" value="1"/>
</dbReference>
<organism evidence="3 4">
    <name type="scientific">Streptomyces himalayensis subsp. himalayensis</name>
    <dbReference type="NCBI Taxonomy" id="2756131"/>
    <lineage>
        <taxon>Bacteria</taxon>
        <taxon>Bacillati</taxon>
        <taxon>Actinomycetota</taxon>
        <taxon>Actinomycetes</taxon>
        <taxon>Kitasatosporales</taxon>
        <taxon>Streptomycetaceae</taxon>
        <taxon>Streptomyces</taxon>
        <taxon>Streptomyces himalayensis</taxon>
    </lineage>
</organism>
<dbReference type="InterPro" id="IPR011335">
    <property type="entry name" value="Restrct_endonuc-II-like"/>
</dbReference>
<dbReference type="InterPro" id="IPR012296">
    <property type="entry name" value="Nuclease_put_TT1808"/>
</dbReference>
<evidence type="ECO:0000313" key="4">
    <source>
        <dbReference type="Proteomes" id="UP000545761"/>
    </source>
</evidence>
<dbReference type="Proteomes" id="UP000545761">
    <property type="component" value="Unassembled WGS sequence"/>
</dbReference>
<keyword evidence="3" id="KW-0255">Endonuclease</keyword>
<gene>
    <name evidence="3" type="ORF">H1D24_16375</name>
</gene>
<dbReference type="CDD" id="cd06260">
    <property type="entry name" value="DUF820-like"/>
    <property type="match status" value="1"/>
</dbReference>